<evidence type="ECO:0000256" key="1">
    <source>
        <dbReference type="ARBA" id="ARBA00005575"/>
    </source>
</evidence>
<dbReference type="Gene3D" id="2.60.200.20">
    <property type="match status" value="2"/>
</dbReference>
<dbReference type="EC" id="2.7.11.1" evidence="2"/>
<keyword evidence="6 9" id="KW-0067">ATP-binding</keyword>
<dbReference type="InterPro" id="IPR000253">
    <property type="entry name" value="FHA_dom"/>
</dbReference>
<comment type="catalytic activity">
    <reaction evidence="7">
        <text>L-threonyl-[protein] + ATP = O-phospho-L-threonyl-[protein] + ADP + H(+)</text>
        <dbReference type="Rhea" id="RHEA:46608"/>
        <dbReference type="Rhea" id="RHEA-COMP:11060"/>
        <dbReference type="Rhea" id="RHEA-COMP:11605"/>
        <dbReference type="ChEBI" id="CHEBI:15378"/>
        <dbReference type="ChEBI" id="CHEBI:30013"/>
        <dbReference type="ChEBI" id="CHEBI:30616"/>
        <dbReference type="ChEBI" id="CHEBI:61977"/>
        <dbReference type="ChEBI" id="CHEBI:456216"/>
        <dbReference type="EC" id="2.7.11.1"/>
    </reaction>
</comment>
<dbReference type="PANTHER" id="PTHR44167">
    <property type="entry name" value="OVARIAN-SPECIFIC SERINE/THREONINE-PROTEIN KINASE LOK-RELATED"/>
    <property type="match status" value="1"/>
</dbReference>
<proteinExistence type="inferred from homology"/>
<feature type="binding site" evidence="9">
    <location>
        <position position="283"/>
    </location>
    <ligand>
        <name>ATP</name>
        <dbReference type="ChEBI" id="CHEBI:30616"/>
    </ligand>
</feature>
<comment type="catalytic activity">
    <reaction evidence="8">
        <text>L-seryl-[protein] + ATP = O-phospho-L-seryl-[protein] + ADP + H(+)</text>
        <dbReference type="Rhea" id="RHEA:17989"/>
        <dbReference type="Rhea" id="RHEA-COMP:9863"/>
        <dbReference type="Rhea" id="RHEA-COMP:11604"/>
        <dbReference type="ChEBI" id="CHEBI:15378"/>
        <dbReference type="ChEBI" id="CHEBI:29999"/>
        <dbReference type="ChEBI" id="CHEBI:30616"/>
        <dbReference type="ChEBI" id="CHEBI:83421"/>
        <dbReference type="ChEBI" id="CHEBI:456216"/>
        <dbReference type="EC" id="2.7.11.1"/>
    </reaction>
</comment>
<dbReference type="Pfam" id="PF00498">
    <property type="entry name" value="FHA"/>
    <property type="match status" value="1"/>
</dbReference>
<dbReference type="InterPro" id="IPR000719">
    <property type="entry name" value="Prot_kinase_dom"/>
</dbReference>
<dbReference type="Gene3D" id="1.10.510.10">
    <property type="entry name" value="Transferase(Phosphotransferase) domain 1"/>
    <property type="match status" value="1"/>
</dbReference>
<dbReference type="InterPro" id="IPR017441">
    <property type="entry name" value="Protein_kinase_ATP_BS"/>
</dbReference>
<keyword evidence="5 13" id="KW-0808">Transferase</keyword>
<organism evidence="13 14">
    <name type="scientific">Modicella reniformis</name>
    <dbReference type="NCBI Taxonomy" id="1440133"/>
    <lineage>
        <taxon>Eukaryota</taxon>
        <taxon>Fungi</taxon>
        <taxon>Fungi incertae sedis</taxon>
        <taxon>Mucoromycota</taxon>
        <taxon>Mortierellomycotina</taxon>
        <taxon>Mortierellomycetes</taxon>
        <taxon>Mortierellales</taxon>
        <taxon>Mortierellaceae</taxon>
        <taxon>Modicella</taxon>
    </lineage>
</organism>
<accession>A0A9P6J2H3</accession>
<keyword evidence="4 9" id="KW-0547">Nucleotide-binding</keyword>
<feature type="compositionally biased region" description="Pro residues" evidence="10">
    <location>
        <begin position="1"/>
        <end position="10"/>
    </location>
</feature>
<dbReference type="FunFam" id="1.10.510.10:FF:000571">
    <property type="entry name" value="Maternal embryonic leucine zipper kinase"/>
    <property type="match status" value="1"/>
</dbReference>
<feature type="domain" description="FHA" evidence="11">
    <location>
        <begin position="140"/>
        <end position="204"/>
    </location>
</feature>
<evidence type="ECO:0000256" key="3">
    <source>
        <dbReference type="ARBA" id="ARBA00022527"/>
    </source>
</evidence>
<evidence type="ECO:0000256" key="9">
    <source>
        <dbReference type="PROSITE-ProRule" id="PRU10141"/>
    </source>
</evidence>
<dbReference type="SUPFAM" id="SSF49879">
    <property type="entry name" value="SMAD/FHA domain"/>
    <property type="match status" value="3"/>
</dbReference>
<dbReference type="PROSITE" id="PS00107">
    <property type="entry name" value="PROTEIN_KINASE_ATP"/>
    <property type="match status" value="1"/>
</dbReference>
<evidence type="ECO:0000256" key="5">
    <source>
        <dbReference type="ARBA" id="ARBA00022777"/>
    </source>
</evidence>
<evidence type="ECO:0000313" key="14">
    <source>
        <dbReference type="Proteomes" id="UP000749646"/>
    </source>
</evidence>
<dbReference type="PROSITE" id="PS00108">
    <property type="entry name" value="PROTEIN_KINASE_ST"/>
    <property type="match status" value="1"/>
</dbReference>
<evidence type="ECO:0000256" key="2">
    <source>
        <dbReference type="ARBA" id="ARBA00012513"/>
    </source>
</evidence>
<evidence type="ECO:0000256" key="7">
    <source>
        <dbReference type="ARBA" id="ARBA00047899"/>
    </source>
</evidence>
<feature type="domain" description="Protein kinase" evidence="12">
    <location>
        <begin position="254"/>
        <end position="549"/>
    </location>
</feature>
<keyword evidence="14" id="KW-1185">Reference proteome</keyword>
<dbReference type="PROSITE" id="PS50011">
    <property type="entry name" value="PROTEIN_KINASE_DOM"/>
    <property type="match status" value="1"/>
</dbReference>
<evidence type="ECO:0000259" key="12">
    <source>
        <dbReference type="PROSITE" id="PS50011"/>
    </source>
</evidence>
<feature type="compositionally biased region" description="Low complexity" evidence="10">
    <location>
        <begin position="28"/>
        <end position="43"/>
    </location>
</feature>
<evidence type="ECO:0000256" key="4">
    <source>
        <dbReference type="ARBA" id="ARBA00022741"/>
    </source>
</evidence>
<evidence type="ECO:0000256" key="6">
    <source>
        <dbReference type="ARBA" id="ARBA00022840"/>
    </source>
</evidence>
<dbReference type="GO" id="GO:0044773">
    <property type="term" value="P:mitotic DNA damage checkpoint signaling"/>
    <property type="evidence" value="ECO:0007669"/>
    <property type="project" value="TreeGrafter"/>
</dbReference>
<dbReference type="InterPro" id="IPR008271">
    <property type="entry name" value="Ser/Thr_kinase_AS"/>
</dbReference>
<comment type="similarity">
    <text evidence="1">Belongs to the protein kinase superfamily. CAMK Ser/Thr protein kinase family. CHEK2 subfamily.</text>
</comment>
<dbReference type="InterPro" id="IPR011009">
    <property type="entry name" value="Kinase-like_dom_sf"/>
</dbReference>
<dbReference type="GO" id="GO:0005634">
    <property type="term" value="C:nucleus"/>
    <property type="evidence" value="ECO:0007669"/>
    <property type="project" value="TreeGrafter"/>
</dbReference>
<dbReference type="GO" id="GO:0005737">
    <property type="term" value="C:cytoplasm"/>
    <property type="evidence" value="ECO:0007669"/>
    <property type="project" value="TreeGrafter"/>
</dbReference>
<evidence type="ECO:0000259" key="11">
    <source>
        <dbReference type="PROSITE" id="PS50006"/>
    </source>
</evidence>
<dbReference type="GO" id="GO:0005524">
    <property type="term" value="F:ATP binding"/>
    <property type="evidence" value="ECO:0007669"/>
    <property type="project" value="UniProtKB-UniRule"/>
</dbReference>
<dbReference type="AlphaFoldDB" id="A0A9P6J2H3"/>
<protein>
    <recommendedName>
        <fullName evidence="2">non-specific serine/threonine protein kinase</fullName>
        <ecNumber evidence="2">2.7.11.1</ecNumber>
    </recommendedName>
</protein>
<evidence type="ECO:0000256" key="10">
    <source>
        <dbReference type="SAM" id="MobiDB-lite"/>
    </source>
</evidence>
<sequence length="878" mass="99467">MDPPPIPPPKQFLKPQEPSRLRGQTTRPNPNSTSNVSSVSSSVPASLISTTDGVLAEQFLPTSTPGNSSHAAGLSRDKNAGIIHYTKPAIASSQIDPSQPTQLLCELEGLDLSEDNKAFACLRGHRETTDVDLTRDKSLCIFGTSSKCDVQINHSHWQGHVDSRVMDEPWFKIHAEPSKSVPGEMKVYIEDVSTTGVYVGGKKLDKSERKLLKWGATIKGGPDNSEHQLFYYSLMSIQQDGTLAIIQAGEKVYHVAKKSIGSGNYSRVYMAKEQESQSVYACKVFDRHAREYSEQEIDGIEFEISLLRGLKHDNIVRFQDVAQNGPKTFLFLEYIDGLTLHHYFIAKDSYFAEYEIRPIFKQVCKAVEYLHSQDIVHRDIKCENIMVASIDEKDIKIKLIDFGLARRNTSERVFTTFCGTGPYMAPETAVGEETNGYGKSVDVWALGVVLFKMLTGEYPFPRKQYGNEDNVVVRQVEEELSNVEPNAAEIETVRQEPQISYSLGHKPFYKDNWRPRLNKQGPRSSEEALLDIDASRRCLIQHVLRFDWMRMSSKELRKFDFAAPSLMTVIQGTTEASAEASAETSEQPEDRVPSPQRKIWGVLTIIPGSIPDAPRRIELCKDITNLGRDFRRMDVVLGQHRRMSAHQCTIHRNRDGVVLVSDASFNGTYINSMKIEAQKACQLFTGDEIGIVVPADDETTLMNSPGDELKRYLKYKAEIIGVPAATQDELVRRRYFKWETEIPTRPRRRPPSPEPENTWAFLHRLNPEGENGDMYELFKEKTRVGRDCCTYTEIPLYIVFKRSWSMDRKAYLINRSPNGTLVNGESCSGRFQLRNKDEIQLANPDKIPDPEQKEKLARYKIEFAPMEESAPSSKRPRG</sequence>
<dbReference type="SUPFAM" id="SSF56112">
    <property type="entry name" value="Protein kinase-like (PK-like)"/>
    <property type="match status" value="1"/>
</dbReference>
<feature type="region of interest" description="Disordered" evidence="10">
    <location>
        <begin position="1"/>
        <end position="43"/>
    </location>
</feature>
<dbReference type="OrthoDB" id="10252171at2759"/>
<keyword evidence="5 13" id="KW-0418">Kinase</keyword>
<dbReference type="Pfam" id="PF00069">
    <property type="entry name" value="Pkinase"/>
    <property type="match status" value="1"/>
</dbReference>
<dbReference type="EMBL" id="JAAAHW010006790">
    <property type="protein sequence ID" value="KAF9954982.1"/>
    <property type="molecule type" value="Genomic_DNA"/>
</dbReference>
<gene>
    <name evidence="13" type="primary">CHEK2</name>
    <name evidence="13" type="ORF">BGZ65_003690</name>
</gene>
<feature type="compositionally biased region" description="Low complexity" evidence="10">
    <location>
        <begin position="574"/>
        <end position="585"/>
    </location>
</feature>
<dbReference type="GO" id="GO:0004674">
    <property type="term" value="F:protein serine/threonine kinase activity"/>
    <property type="evidence" value="ECO:0007669"/>
    <property type="project" value="UniProtKB-KW"/>
</dbReference>
<evidence type="ECO:0000313" key="13">
    <source>
        <dbReference type="EMBL" id="KAF9954982.1"/>
    </source>
</evidence>
<feature type="domain" description="FHA" evidence="11">
    <location>
        <begin position="624"/>
        <end position="675"/>
    </location>
</feature>
<keyword evidence="3" id="KW-0723">Serine/threonine-protein kinase</keyword>
<reference evidence="13" key="1">
    <citation type="journal article" date="2020" name="Fungal Divers.">
        <title>Resolving the Mortierellaceae phylogeny through synthesis of multi-gene phylogenetics and phylogenomics.</title>
        <authorList>
            <person name="Vandepol N."/>
            <person name="Liber J."/>
            <person name="Desiro A."/>
            <person name="Na H."/>
            <person name="Kennedy M."/>
            <person name="Barry K."/>
            <person name="Grigoriev I.V."/>
            <person name="Miller A.N."/>
            <person name="O'Donnell K."/>
            <person name="Stajich J.E."/>
            <person name="Bonito G."/>
        </authorList>
    </citation>
    <scope>NUCLEOTIDE SEQUENCE</scope>
    <source>
        <strain evidence="13">MES-2147</strain>
    </source>
</reference>
<dbReference type="PROSITE" id="PS50006">
    <property type="entry name" value="FHA_DOMAIN"/>
    <property type="match status" value="2"/>
</dbReference>
<dbReference type="PANTHER" id="PTHR44167:SF24">
    <property type="entry name" value="SERINE_THREONINE-PROTEIN KINASE CHK2"/>
    <property type="match status" value="1"/>
</dbReference>
<dbReference type="SMART" id="SM00220">
    <property type="entry name" value="S_TKc"/>
    <property type="match status" value="1"/>
</dbReference>
<name>A0A9P6J2H3_9FUNG</name>
<dbReference type="Proteomes" id="UP000749646">
    <property type="component" value="Unassembled WGS sequence"/>
</dbReference>
<evidence type="ECO:0000256" key="8">
    <source>
        <dbReference type="ARBA" id="ARBA00048679"/>
    </source>
</evidence>
<dbReference type="InterPro" id="IPR008984">
    <property type="entry name" value="SMAD_FHA_dom_sf"/>
</dbReference>
<comment type="caution">
    <text evidence="13">The sequence shown here is derived from an EMBL/GenBank/DDBJ whole genome shotgun (WGS) entry which is preliminary data.</text>
</comment>
<feature type="region of interest" description="Disordered" evidence="10">
    <location>
        <begin position="574"/>
        <end position="594"/>
    </location>
</feature>